<accession>A0ABQ3W767</accession>
<proteinExistence type="predicted"/>
<evidence type="ECO:0000313" key="1">
    <source>
        <dbReference type="EMBL" id="GHW01185.1"/>
    </source>
</evidence>
<evidence type="ECO:0000313" key="2">
    <source>
        <dbReference type="Proteomes" id="UP000616547"/>
    </source>
</evidence>
<comment type="caution">
    <text evidence="1">The sequence shown here is derived from an EMBL/GenBank/DDBJ whole genome shotgun (WGS) entry which is preliminary data.</text>
</comment>
<organism evidence="1 2">
    <name type="scientific">Lactobacillus nasalidis</name>
    <dbReference type="NCBI Taxonomy" id="2797258"/>
    <lineage>
        <taxon>Bacteria</taxon>
        <taxon>Bacillati</taxon>
        <taxon>Bacillota</taxon>
        <taxon>Bacilli</taxon>
        <taxon>Lactobacillales</taxon>
        <taxon>Lactobacillaceae</taxon>
        <taxon>Lactobacillus</taxon>
    </lineage>
</organism>
<dbReference type="Proteomes" id="UP000616547">
    <property type="component" value="Unassembled WGS sequence"/>
</dbReference>
<sequence length="137" mass="16018">MKLVKKTVSNIPFDLHDSRIVKTEINGDNLTLYLDQVYEYQKDSEKFYPANLTFTKIDLEECYALVFDGLQKDGVFSGVRYNFRDYLKKYPDTEFEIVTDTYGGYTTFMEGYIYRDGHETMSGMISLWTLGEVIAEF</sequence>
<keyword evidence="2" id="KW-1185">Reference proteome</keyword>
<dbReference type="EMBL" id="BOCI01000227">
    <property type="protein sequence ID" value="GHW01185.1"/>
    <property type="molecule type" value="Genomic_DNA"/>
</dbReference>
<name>A0ABQ3W767_9LACO</name>
<gene>
    <name evidence="1" type="ORF">lacNasYZ03_08720</name>
</gene>
<reference evidence="2" key="1">
    <citation type="submission" date="2021-01" db="EMBL/GenBank/DDBJ databases">
        <title>Draft genome sequence of Nasalis larvatus strain YZ03.</title>
        <authorList>
            <person name="Suzuki-Hashido N."/>
            <person name="Tsuchida S."/>
            <person name="Hayakawa T."/>
        </authorList>
    </citation>
    <scope>NUCLEOTIDE SEQUENCE [LARGE SCALE GENOMIC DNA]</scope>
    <source>
        <strain evidence="2">YZ03</strain>
    </source>
</reference>
<protein>
    <submittedName>
        <fullName evidence="1">Uncharacterized protein</fullName>
    </submittedName>
</protein>